<sequence>MVLELVYNMVPDKNDASWIWIPQGVDKGKWAGSDACFAFECLDKFYETEVSSLLLQTFGVTGNVIALALLTVVLFWDFVAKHWNAKTKGLVLTFIMKRSCEHGFWWEFACQQG</sequence>
<dbReference type="EMBL" id="QPKB01000003">
    <property type="protein sequence ID" value="RWR80078.1"/>
    <property type="molecule type" value="Genomic_DNA"/>
</dbReference>
<evidence type="ECO:0000313" key="2">
    <source>
        <dbReference type="EMBL" id="RWR80078.1"/>
    </source>
</evidence>
<gene>
    <name evidence="2" type="ORF">CKAN_00869300</name>
</gene>
<organism evidence="2 3">
    <name type="scientific">Cinnamomum micranthum f. kanehirae</name>
    <dbReference type="NCBI Taxonomy" id="337451"/>
    <lineage>
        <taxon>Eukaryota</taxon>
        <taxon>Viridiplantae</taxon>
        <taxon>Streptophyta</taxon>
        <taxon>Embryophyta</taxon>
        <taxon>Tracheophyta</taxon>
        <taxon>Spermatophyta</taxon>
        <taxon>Magnoliopsida</taxon>
        <taxon>Magnoliidae</taxon>
        <taxon>Laurales</taxon>
        <taxon>Lauraceae</taxon>
        <taxon>Cinnamomum</taxon>
    </lineage>
</organism>
<keyword evidence="3" id="KW-1185">Reference proteome</keyword>
<dbReference type="STRING" id="337451.A0A3S3N3H2"/>
<comment type="caution">
    <text evidence="2">The sequence shown here is derived from an EMBL/GenBank/DDBJ whole genome shotgun (WGS) entry which is preliminary data.</text>
</comment>
<evidence type="ECO:0000313" key="3">
    <source>
        <dbReference type="Proteomes" id="UP000283530"/>
    </source>
</evidence>
<evidence type="ECO:0000256" key="1">
    <source>
        <dbReference type="SAM" id="Phobius"/>
    </source>
</evidence>
<dbReference type="AlphaFoldDB" id="A0A3S3N3H2"/>
<keyword evidence="1" id="KW-1133">Transmembrane helix</keyword>
<dbReference type="Proteomes" id="UP000283530">
    <property type="component" value="Unassembled WGS sequence"/>
</dbReference>
<feature type="transmembrane region" description="Helical" evidence="1">
    <location>
        <begin position="53"/>
        <end position="76"/>
    </location>
</feature>
<protein>
    <submittedName>
        <fullName evidence="2">Uncharacterized protein</fullName>
    </submittedName>
</protein>
<keyword evidence="1" id="KW-0472">Membrane</keyword>
<reference evidence="2 3" key="1">
    <citation type="journal article" date="2019" name="Nat. Plants">
        <title>Stout camphor tree genome fills gaps in understanding of flowering plant genome evolution.</title>
        <authorList>
            <person name="Chaw S.M."/>
            <person name="Liu Y.C."/>
            <person name="Wu Y.W."/>
            <person name="Wang H.Y."/>
            <person name="Lin C.I."/>
            <person name="Wu C.S."/>
            <person name="Ke H.M."/>
            <person name="Chang L.Y."/>
            <person name="Hsu C.Y."/>
            <person name="Yang H.T."/>
            <person name="Sudianto E."/>
            <person name="Hsu M.H."/>
            <person name="Wu K.P."/>
            <person name="Wang L.N."/>
            <person name="Leebens-Mack J.H."/>
            <person name="Tsai I.J."/>
        </authorList>
    </citation>
    <scope>NUCLEOTIDE SEQUENCE [LARGE SCALE GENOMIC DNA]</scope>
    <source>
        <strain evidence="3">cv. Chaw 1501</strain>
        <tissue evidence="2">Young leaves</tissue>
    </source>
</reference>
<proteinExistence type="predicted"/>
<keyword evidence="1" id="KW-0812">Transmembrane</keyword>
<accession>A0A3S3N3H2</accession>
<name>A0A3S3N3H2_9MAGN</name>